<dbReference type="RefSeq" id="WP_311787998.1">
    <property type="nucleotide sequence ID" value="NZ_JALDYY010000012.1"/>
</dbReference>
<dbReference type="InterPro" id="IPR008030">
    <property type="entry name" value="NmrA-like"/>
</dbReference>
<gene>
    <name evidence="2" type="ORF">MRS75_14865</name>
</gene>
<keyword evidence="3" id="KW-1185">Reference proteome</keyword>
<dbReference type="PANTHER" id="PTHR47129:SF1">
    <property type="entry name" value="NMRA-LIKE DOMAIN-CONTAINING PROTEIN"/>
    <property type="match status" value="1"/>
</dbReference>
<dbReference type="InterPro" id="IPR036291">
    <property type="entry name" value="NAD(P)-bd_dom_sf"/>
</dbReference>
<sequence>MSNKLLVTGAAGHLGRLVIHHLLETKKVPAASIIATSRNPGKLSELADRGVEVRKADFDDEASLTHAFAGADRLLIISTDELSVPGKRLVQHEAAVRAAGKAGVRHILYTSMPSPEDAAVLFAPDHLGTEQAIKKSGIPYTIFRNGWYMENLFMALPHALADGKWYSAAGEGRIAHIARDDCALAIASALASGAIESVTYTLTGPTAYTTDEVAALVSEVSGKPLQVMHVTDEQLAAGKKAAGVPEGFVPILVSFDTNTRVGKIDMVTADAEKWAGRPLVGLKAFFEANRQALGA</sequence>
<name>A0AAE3QGA1_9HYPH</name>
<dbReference type="InterPro" id="IPR052718">
    <property type="entry name" value="NmrA-type_oxidoreductase"/>
</dbReference>
<dbReference type="Gene3D" id="3.40.50.720">
    <property type="entry name" value="NAD(P)-binding Rossmann-like Domain"/>
    <property type="match status" value="1"/>
</dbReference>
<dbReference type="AlphaFoldDB" id="A0AAE3QGA1"/>
<accession>A0AAE3QGA1</accession>
<dbReference type="Pfam" id="PF05368">
    <property type="entry name" value="NmrA"/>
    <property type="match status" value="1"/>
</dbReference>
<reference evidence="2" key="1">
    <citation type="submission" date="2022-03" db="EMBL/GenBank/DDBJ databases">
        <title>Fererhizobium litorale gen. nov., sp. nov., isolated from sandy sediments of the Sea of Japan seashore.</title>
        <authorList>
            <person name="Romanenko L."/>
            <person name="Kurilenko V."/>
            <person name="Otstavnykh N."/>
            <person name="Svetashev V."/>
            <person name="Tekutyeva L."/>
            <person name="Isaeva M."/>
            <person name="Mikhailov V."/>
        </authorList>
    </citation>
    <scope>NUCLEOTIDE SEQUENCE</scope>
    <source>
        <strain evidence="2">KMM 9576</strain>
    </source>
</reference>
<dbReference type="Proteomes" id="UP001161580">
    <property type="component" value="Unassembled WGS sequence"/>
</dbReference>
<dbReference type="EMBL" id="JALDYZ010000008">
    <property type="protein sequence ID" value="MDI7923363.1"/>
    <property type="molecule type" value="Genomic_DNA"/>
</dbReference>
<organism evidence="2 3">
    <name type="scientific">Ferirhizobium litorale</name>
    <dbReference type="NCBI Taxonomy" id="2927786"/>
    <lineage>
        <taxon>Bacteria</taxon>
        <taxon>Pseudomonadati</taxon>
        <taxon>Pseudomonadota</taxon>
        <taxon>Alphaproteobacteria</taxon>
        <taxon>Hyphomicrobiales</taxon>
        <taxon>Rhizobiaceae</taxon>
        <taxon>Ferirhizobium</taxon>
    </lineage>
</organism>
<proteinExistence type="predicted"/>
<protein>
    <submittedName>
        <fullName evidence="2">SDR family oxidoreductase</fullName>
    </submittedName>
</protein>
<dbReference type="CDD" id="cd05269">
    <property type="entry name" value="TMR_SDR_a"/>
    <property type="match status" value="1"/>
</dbReference>
<evidence type="ECO:0000313" key="2">
    <source>
        <dbReference type="EMBL" id="MDI7923363.1"/>
    </source>
</evidence>
<dbReference type="Gene3D" id="3.90.25.10">
    <property type="entry name" value="UDP-galactose 4-epimerase, domain 1"/>
    <property type="match status" value="1"/>
</dbReference>
<evidence type="ECO:0000259" key="1">
    <source>
        <dbReference type="Pfam" id="PF05368"/>
    </source>
</evidence>
<dbReference type="SUPFAM" id="SSF51735">
    <property type="entry name" value="NAD(P)-binding Rossmann-fold domains"/>
    <property type="match status" value="1"/>
</dbReference>
<comment type="caution">
    <text evidence="2">The sequence shown here is derived from an EMBL/GenBank/DDBJ whole genome shotgun (WGS) entry which is preliminary data.</text>
</comment>
<evidence type="ECO:0000313" key="3">
    <source>
        <dbReference type="Proteomes" id="UP001161580"/>
    </source>
</evidence>
<feature type="domain" description="NmrA-like" evidence="1">
    <location>
        <begin position="2"/>
        <end position="236"/>
    </location>
</feature>
<dbReference type="PANTHER" id="PTHR47129">
    <property type="entry name" value="QUINONE OXIDOREDUCTASE 2"/>
    <property type="match status" value="1"/>
</dbReference>